<protein>
    <submittedName>
        <fullName evidence="1">Phosphoribosylpyrophosphate synthetase</fullName>
    </submittedName>
</protein>
<sequence>MYNYDTLSQATNTLKQRGYTENLNLKPFCIECPSLALQLYPEDFTIDEYYRFEGNSDPADNSIVYAISANDNSIKGVLVDAYGVYAENITPEMAEKLKIER</sequence>
<organism evidence="1 2">
    <name type="scientific">Ilyomonas limi</name>
    <dbReference type="NCBI Taxonomy" id="2575867"/>
    <lineage>
        <taxon>Bacteria</taxon>
        <taxon>Pseudomonadati</taxon>
        <taxon>Bacteroidota</taxon>
        <taxon>Chitinophagia</taxon>
        <taxon>Chitinophagales</taxon>
        <taxon>Chitinophagaceae</taxon>
        <taxon>Ilyomonas</taxon>
    </lineage>
</organism>
<dbReference type="AlphaFoldDB" id="A0A4U3KQU5"/>
<dbReference type="Proteomes" id="UP000305848">
    <property type="component" value="Unassembled WGS sequence"/>
</dbReference>
<name>A0A4U3KQU5_9BACT</name>
<reference evidence="1 2" key="1">
    <citation type="submission" date="2019-05" db="EMBL/GenBank/DDBJ databases">
        <title>Panacibacter sp. strain 17mud1-8 Genome sequencing and assembly.</title>
        <authorList>
            <person name="Chhetri G."/>
        </authorList>
    </citation>
    <scope>NUCLEOTIDE SEQUENCE [LARGE SCALE GENOMIC DNA]</scope>
    <source>
        <strain evidence="1 2">17mud1-8</strain>
    </source>
</reference>
<proteinExistence type="predicted"/>
<comment type="caution">
    <text evidence="1">The sequence shown here is derived from an EMBL/GenBank/DDBJ whole genome shotgun (WGS) entry which is preliminary data.</text>
</comment>
<keyword evidence="2" id="KW-1185">Reference proteome</keyword>
<evidence type="ECO:0000313" key="2">
    <source>
        <dbReference type="Proteomes" id="UP000305848"/>
    </source>
</evidence>
<dbReference type="OrthoDB" id="8418771at2"/>
<gene>
    <name evidence="1" type="ORF">FC093_22240</name>
</gene>
<dbReference type="RefSeq" id="WP_137264028.1">
    <property type="nucleotide sequence ID" value="NZ_SZQL01000031.1"/>
</dbReference>
<evidence type="ECO:0000313" key="1">
    <source>
        <dbReference type="EMBL" id="TKK64592.1"/>
    </source>
</evidence>
<accession>A0A4U3KQU5</accession>
<dbReference type="EMBL" id="SZQL01000031">
    <property type="protein sequence ID" value="TKK64592.1"/>
    <property type="molecule type" value="Genomic_DNA"/>
</dbReference>